<dbReference type="Gene3D" id="2.40.170.20">
    <property type="entry name" value="TonB-dependent receptor, beta-barrel domain"/>
    <property type="match status" value="1"/>
</dbReference>
<evidence type="ECO:0000256" key="8">
    <source>
        <dbReference type="SAM" id="SignalP"/>
    </source>
</evidence>
<dbReference type="InterPro" id="IPR036942">
    <property type="entry name" value="Beta-barrel_TonB_sf"/>
</dbReference>
<dbReference type="Gene3D" id="2.170.130.10">
    <property type="entry name" value="TonB-dependent receptor, plug domain"/>
    <property type="match status" value="1"/>
</dbReference>
<comment type="caution">
    <text evidence="10">The sequence shown here is derived from an EMBL/GenBank/DDBJ whole genome shotgun (WGS) entry which is preliminary data.</text>
</comment>
<evidence type="ECO:0000256" key="6">
    <source>
        <dbReference type="ARBA" id="ARBA00023237"/>
    </source>
</evidence>
<dbReference type="AlphaFoldDB" id="A0A9D9EUC5"/>
<sequence length="1116" mass="125366">MVRKIFLSIFCALVATCLFAQDKEVNVRGRIVDENGEPAIGAAVLVSGADNVGVVTDVDGNFSLTAPQGGTLIVSYLGYQMQEVRVAPVVNVELVPDSEALEAAVVSTGMNDIDRRLFTGASNKLDADEMMLSGVADISRSLEGRAAGVSVQNVSSTFGTAPKIRVRGATSILGNSKPLWVVDGVIIEDVTEVNTDELSSGDAVTMISSAIAGLNSDDIESINILKDGSATSIYGAKAMAGVIVITTKKGRPGTARINYTGEFTMRLKPSYGDYNVMNSQDQMSVYQEMADKGFLNLAETLRSSEYGVYGKMYELINTYDESTGQFGLPYTQDAVNRYLRAAEYCNTDWFDLLFKESIMMNHSVSVSLGSERASSYISLSVMNDPGWYERSSVERYTFNANTTFKILDNLSFTLLANGSYRRQEAPGTLSQDVDAVFGEVNRDFDINPFSFAMNTSRTMSPYEDYVRNYTSFNIFEELENNYMDINATDLRFQGELKWTIVPGLDFNSLASFRYNQTSMQHHIKDQSNQARAYREMSDAVIQQNNPFLYDDPDQLNQLPVTILPNGGIFEKREYRSPSYTIRNTLTWNKEFRQTHLLNLYGGMEITQVRRSNDWFRGWGMQYDQGEKAFFNYLAFKRASEQGEDYFTLENTVRKTAAFFAMASYSYKGRYSLNGTFRYEGTNRLGRSREARWLPTWNVGAAWNVHEEDFFRNMNSNALSHLTFRASYSLTADAGPDWISNATAIIESYNTSFRPSADSNETGLQISMLGNSELTYEKKHELNVGLSAGFVNNRINLEFDAYWRNNFDLLGRTNTTGVGGEVWKYANVADMKSNGLEFTLSTRNIDSRNFKWTTDLTFSWSEQKITNLSTDANTMNLVSGTGYNLEGYAPYSLFSIPFIGLDSEGFPVFEYGGQTYDKTNYGSLDFQDTELEVLNTLKYEGPTDPIYTGGFGNTFTWKNFRLNIFMTYGFGNVIRLNQIFKSEYSDFYAMSGEFKNRWMVSGDENTTDIPVIASSRQIQEYGSSDLRTGYNLYNYSSARVAKGDFIRMKEISLTYSFPKALISKAKFDNLSLKLQVTNPFLIYSDKALGGQDPEYYFSGGVSSPLARQFTLTLKFGF</sequence>
<evidence type="ECO:0000313" key="10">
    <source>
        <dbReference type="EMBL" id="MBO8452558.1"/>
    </source>
</evidence>
<dbReference type="PROSITE" id="PS52016">
    <property type="entry name" value="TONB_DEPENDENT_REC_3"/>
    <property type="match status" value="1"/>
</dbReference>
<keyword evidence="5 7" id="KW-0472">Membrane</keyword>
<keyword evidence="3 7" id="KW-1134">Transmembrane beta strand</keyword>
<dbReference type="EMBL" id="JADIMI010000066">
    <property type="protein sequence ID" value="MBO8452558.1"/>
    <property type="molecule type" value="Genomic_DNA"/>
</dbReference>
<reference evidence="10" key="1">
    <citation type="submission" date="2020-10" db="EMBL/GenBank/DDBJ databases">
        <authorList>
            <person name="Gilroy R."/>
        </authorList>
    </citation>
    <scope>NUCLEOTIDE SEQUENCE</scope>
    <source>
        <strain evidence="10">B1-20833</strain>
    </source>
</reference>
<evidence type="ECO:0000256" key="4">
    <source>
        <dbReference type="ARBA" id="ARBA00022692"/>
    </source>
</evidence>
<dbReference type="Pfam" id="PF07715">
    <property type="entry name" value="Plug"/>
    <property type="match status" value="1"/>
</dbReference>
<dbReference type="InterPro" id="IPR008969">
    <property type="entry name" value="CarboxyPept-like_regulatory"/>
</dbReference>
<evidence type="ECO:0000256" key="2">
    <source>
        <dbReference type="ARBA" id="ARBA00022448"/>
    </source>
</evidence>
<dbReference type="SUPFAM" id="SSF56935">
    <property type="entry name" value="Porins"/>
    <property type="match status" value="1"/>
</dbReference>
<protein>
    <submittedName>
        <fullName evidence="10">SusC/RagA family TonB-linked outer membrane protein</fullName>
    </submittedName>
</protein>
<evidence type="ECO:0000313" key="11">
    <source>
        <dbReference type="Proteomes" id="UP000823661"/>
    </source>
</evidence>
<comment type="similarity">
    <text evidence="7">Belongs to the TonB-dependent receptor family.</text>
</comment>
<dbReference type="InterPro" id="IPR012910">
    <property type="entry name" value="Plug_dom"/>
</dbReference>
<dbReference type="InterPro" id="IPR023996">
    <property type="entry name" value="TonB-dep_OMP_SusC/RagA"/>
</dbReference>
<reference evidence="10" key="2">
    <citation type="journal article" date="2021" name="PeerJ">
        <title>Extensive microbial diversity within the chicken gut microbiome revealed by metagenomics and culture.</title>
        <authorList>
            <person name="Gilroy R."/>
            <person name="Ravi A."/>
            <person name="Getino M."/>
            <person name="Pursley I."/>
            <person name="Horton D.L."/>
            <person name="Alikhan N.F."/>
            <person name="Baker D."/>
            <person name="Gharbi K."/>
            <person name="Hall N."/>
            <person name="Watson M."/>
            <person name="Adriaenssens E.M."/>
            <person name="Foster-Nyarko E."/>
            <person name="Jarju S."/>
            <person name="Secka A."/>
            <person name="Antonio M."/>
            <person name="Oren A."/>
            <person name="Chaudhuri R.R."/>
            <person name="La Ragione R."/>
            <person name="Hildebrand F."/>
            <person name="Pallen M.J."/>
        </authorList>
    </citation>
    <scope>NUCLEOTIDE SEQUENCE</scope>
    <source>
        <strain evidence="10">B1-20833</strain>
    </source>
</reference>
<dbReference type="GO" id="GO:0009279">
    <property type="term" value="C:cell outer membrane"/>
    <property type="evidence" value="ECO:0007669"/>
    <property type="project" value="UniProtKB-SubCell"/>
</dbReference>
<evidence type="ECO:0000256" key="3">
    <source>
        <dbReference type="ARBA" id="ARBA00022452"/>
    </source>
</evidence>
<gene>
    <name evidence="10" type="ORF">IAC06_06715</name>
</gene>
<feature type="signal peptide" evidence="8">
    <location>
        <begin position="1"/>
        <end position="20"/>
    </location>
</feature>
<keyword evidence="2 7" id="KW-0813">Transport</keyword>
<dbReference type="InterPro" id="IPR037066">
    <property type="entry name" value="Plug_dom_sf"/>
</dbReference>
<evidence type="ECO:0000256" key="5">
    <source>
        <dbReference type="ARBA" id="ARBA00023136"/>
    </source>
</evidence>
<dbReference type="InterPro" id="IPR039426">
    <property type="entry name" value="TonB-dep_rcpt-like"/>
</dbReference>
<feature type="domain" description="TonB-dependent receptor plug" evidence="9">
    <location>
        <begin position="119"/>
        <end position="242"/>
    </location>
</feature>
<name>A0A9D9EUC5_9BACT</name>
<dbReference type="Pfam" id="PF13715">
    <property type="entry name" value="CarbopepD_reg_2"/>
    <property type="match status" value="1"/>
</dbReference>
<accession>A0A9D9EUC5</accession>
<evidence type="ECO:0000256" key="1">
    <source>
        <dbReference type="ARBA" id="ARBA00004571"/>
    </source>
</evidence>
<dbReference type="Gene3D" id="2.60.40.1120">
    <property type="entry name" value="Carboxypeptidase-like, regulatory domain"/>
    <property type="match status" value="1"/>
</dbReference>
<feature type="chain" id="PRO_5038802339" evidence="8">
    <location>
        <begin position="21"/>
        <end position="1116"/>
    </location>
</feature>
<proteinExistence type="inferred from homology"/>
<comment type="subcellular location">
    <subcellularLocation>
        <location evidence="1 7">Cell outer membrane</location>
        <topology evidence="1 7">Multi-pass membrane protein</topology>
    </subcellularLocation>
</comment>
<dbReference type="Proteomes" id="UP000823661">
    <property type="component" value="Unassembled WGS sequence"/>
</dbReference>
<dbReference type="InterPro" id="IPR023997">
    <property type="entry name" value="TonB-dep_OMP_SusC/RagA_CS"/>
</dbReference>
<keyword evidence="6 7" id="KW-0998">Cell outer membrane</keyword>
<evidence type="ECO:0000259" key="9">
    <source>
        <dbReference type="Pfam" id="PF07715"/>
    </source>
</evidence>
<dbReference type="NCBIfam" id="TIGR04057">
    <property type="entry name" value="SusC_RagA_signa"/>
    <property type="match status" value="1"/>
</dbReference>
<organism evidence="10 11">
    <name type="scientific">Candidatus Cryptobacteroides intestinavium</name>
    <dbReference type="NCBI Taxonomy" id="2840766"/>
    <lineage>
        <taxon>Bacteria</taxon>
        <taxon>Pseudomonadati</taxon>
        <taxon>Bacteroidota</taxon>
        <taxon>Bacteroidia</taxon>
        <taxon>Bacteroidales</taxon>
        <taxon>Candidatus Cryptobacteroides</taxon>
    </lineage>
</organism>
<keyword evidence="8" id="KW-0732">Signal</keyword>
<evidence type="ECO:0000256" key="7">
    <source>
        <dbReference type="PROSITE-ProRule" id="PRU01360"/>
    </source>
</evidence>
<dbReference type="NCBIfam" id="TIGR04056">
    <property type="entry name" value="OMP_RagA_SusC"/>
    <property type="match status" value="1"/>
</dbReference>
<dbReference type="SUPFAM" id="SSF49464">
    <property type="entry name" value="Carboxypeptidase regulatory domain-like"/>
    <property type="match status" value="1"/>
</dbReference>
<keyword evidence="4 7" id="KW-0812">Transmembrane</keyword>